<evidence type="ECO:0000313" key="1">
    <source>
        <dbReference type="EMBL" id="CAF1342971.1"/>
    </source>
</evidence>
<gene>
    <name evidence="1" type="ORF">OVA965_LOCUS30431</name>
    <name evidence="2" type="ORF">TMI583_LOCUS31231</name>
</gene>
<organism evidence="2 3">
    <name type="scientific">Didymodactylos carnosus</name>
    <dbReference type="NCBI Taxonomy" id="1234261"/>
    <lineage>
        <taxon>Eukaryota</taxon>
        <taxon>Metazoa</taxon>
        <taxon>Spiralia</taxon>
        <taxon>Gnathifera</taxon>
        <taxon>Rotifera</taxon>
        <taxon>Eurotatoria</taxon>
        <taxon>Bdelloidea</taxon>
        <taxon>Philodinida</taxon>
        <taxon>Philodinidae</taxon>
        <taxon>Didymodactylos</taxon>
    </lineage>
</organism>
<dbReference type="EMBL" id="CAJOBA010043735">
    <property type="protein sequence ID" value="CAF4153993.1"/>
    <property type="molecule type" value="Genomic_DNA"/>
</dbReference>
<dbReference type="Proteomes" id="UP000677228">
    <property type="component" value="Unassembled WGS sequence"/>
</dbReference>
<accession>A0A8S2RBX3</accession>
<dbReference type="Proteomes" id="UP000682733">
    <property type="component" value="Unassembled WGS sequence"/>
</dbReference>
<dbReference type="EMBL" id="CAJNOK010022107">
    <property type="protein sequence ID" value="CAF1342971.1"/>
    <property type="molecule type" value="Genomic_DNA"/>
</dbReference>
<dbReference type="AlphaFoldDB" id="A0A8S2RBX3"/>
<reference evidence="2" key="1">
    <citation type="submission" date="2021-02" db="EMBL/GenBank/DDBJ databases">
        <authorList>
            <person name="Nowell W R."/>
        </authorList>
    </citation>
    <scope>NUCLEOTIDE SEQUENCE</scope>
</reference>
<comment type="caution">
    <text evidence="2">The sequence shown here is derived from an EMBL/GenBank/DDBJ whole genome shotgun (WGS) entry which is preliminary data.</text>
</comment>
<name>A0A8S2RBX3_9BILA</name>
<evidence type="ECO:0000313" key="3">
    <source>
        <dbReference type="Proteomes" id="UP000682733"/>
    </source>
</evidence>
<proteinExistence type="predicted"/>
<sequence>MRCYSHQNAKRELEYWCQDKSTIPQSEDEPFIVSFYRHYKDDTDHDDDENVVDDADGSGTIRIEFMKLFNNDKMVMCWSHMRPNVEKKLKNLKIGEIKKNEILDDVDKLQLCESEIVFRNGQQCQLEIDRICMLNKSAESVLKYPSVILTASDFAVATRTLSKLERKQVADTMLTKNVLKQDMFFVTHLLNNKLIIYTGYAKCVPIKDDEELRFNVINIINEFELSWERFQSYFDTPTIGV</sequence>
<protein>
    <submittedName>
        <fullName evidence="2">Uncharacterized protein</fullName>
    </submittedName>
</protein>
<evidence type="ECO:0000313" key="2">
    <source>
        <dbReference type="EMBL" id="CAF4153993.1"/>
    </source>
</evidence>